<keyword evidence="4" id="KW-1185">Reference proteome</keyword>
<dbReference type="EMBL" id="JARSFG010000013">
    <property type="protein sequence ID" value="MEC1178707.1"/>
    <property type="molecule type" value="Genomic_DNA"/>
</dbReference>
<dbReference type="InterPro" id="IPR012640">
    <property type="entry name" value="Membr_lipoprot_lipid_attach_CS"/>
</dbReference>
<evidence type="ECO:0000256" key="2">
    <source>
        <dbReference type="SAM" id="SignalP"/>
    </source>
</evidence>
<keyword evidence="3" id="KW-0449">Lipoprotein</keyword>
<dbReference type="AlphaFoldDB" id="A0AAW9NQV5"/>
<dbReference type="RefSeq" id="WP_326123186.1">
    <property type="nucleotide sequence ID" value="NZ_JARSFG010000013.1"/>
</dbReference>
<organism evidence="3 4">
    <name type="scientific">Metasolibacillus meyeri</name>
    <dbReference type="NCBI Taxonomy" id="1071052"/>
    <lineage>
        <taxon>Bacteria</taxon>
        <taxon>Bacillati</taxon>
        <taxon>Bacillota</taxon>
        <taxon>Bacilli</taxon>
        <taxon>Bacillales</taxon>
        <taxon>Caryophanaceae</taxon>
        <taxon>Metasolibacillus</taxon>
    </lineage>
</organism>
<dbReference type="Proteomes" id="UP001344888">
    <property type="component" value="Unassembled WGS sequence"/>
</dbReference>
<gene>
    <name evidence="3" type="ORF">P9B03_09455</name>
</gene>
<keyword evidence="1 2" id="KW-0732">Signal</keyword>
<feature type="signal peptide" evidence="2">
    <location>
        <begin position="1"/>
        <end position="19"/>
    </location>
</feature>
<name>A0AAW9NQV5_9BACL</name>
<dbReference type="Pfam" id="PF08139">
    <property type="entry name" value="LPAM_1"/>
    <property type="match status" value="1"/>
</dbReference>
<reference evidence="3 4" key="1">
    <citation type="submission" date="2023-03" db="EMBL/GenBank/DDBJ databases">
        <title>Bacillus Genome Sequencing.</title>
        <authorList>
            <person name="Dunlap C."/>
        </authorList>
    </citation>
    <scope>NUCLEOTIDE SEQUENCE [LARGE SCALE GENOMIC DNA]</scope>
    <source>
        <strain evidence="3 4">B-59205</strain>
    </source>
</reference>
<proteinExistence type="predicted"/>
<feature type="chain" id="PRO_5043858159" evidence="2">
    <location>
        <begin position="20"/>
        <end position="145"/>
    </location>
</feature>
<evidence type="ECO:0000313" key="3">
    <source>
        <dbReference type="EMBL" id="MEC1178707.1"/>
    </source>
</evidence>
<comment type="caution">
    <text evidence="3">The sequence shown here is derived from an EMBL/GenBank/DDBJ whole genome shotgun (WGS) entry which is preliminary data.</text>
</comment>
<evidence type="ECO:0000256" key="1">
    <source>
        <dbReference type="ARBA" id="ARBA00022729"/>
    </source>
</evidence>
<protein>
    <submittedName>
        <fullName evidence="3">Lipoprotein</fullName>
    </submittedName>
</protein>
<evidence type="ECO:0000313" key="4">
    <source>
        <dbReference type="Proteomes" id="UP001344888"/>
    </source>
</evidence>
<dbReference type="PROSITE" id="PS51257">
    <property type="entry name" value="PROKAR_LIPOPROTEIN"/>
    <property type="match status" value="1"/>
</dbReference>
<sequence>MKRSLIALLIVLLLAACQPNDVKKVPIGEIHVDNQNYQMVDAGHEWIDGNVTIRAPRIGKSIYGYASQFETLSVPSNHELLLKIKENPDTIAVQQYNNDGEMEIVNVIDNKILLPSVESYYLYEVVAQWENGSMVTFVFDVELSN</sequence>
<accession>A0AAW9NQV5</accession>